<keyword evidence="3" id="KW-1185">Reference proteome</keyword>
<dbReference type="STRING" id="183.GCA_002009735_00032"/>
<dbReference type="RefSeq" id="WP_002769507.1">
    <property type="nucleotide sequence ID" value="NZ_JH597773.1"/>
</dbReference>
<proteinExistence type="predicted"/>
<evidence type="ECO:0000313" key="2">
    <source>
        <dbReference type="EMBL" id="EHQ05144.1"/>
    </source>
</evidence>
<keyword evidence="1" id="KW-0812">Transmembrane</keyword>
<keyword evidence="1" id="KW-0472">Membrane</keyword>
<reference evidence="2 3" key="1">
    <citation type="submission" date="2011-10" db="EMBL/GenBank/DDBJ databases">
        <title>The Improved High-Quality Draft genome of Leptonema illini DSM 21528.</title>
        <authorList>
            <consortium name="US DOE Joint Genome Institute (JGI-PGF)"/>
            <person name="Lucas S."/>
            <person name="Copeland A."/>
            <person name="Lapidus A."/>
            <person name="Glavina del Rio T."/>
            <person name="Dalin E."/>
            <person name="Tice H."/>
            <person name="Bruce D."/>
            <person name="Goodwin L."/>
            <person name="Pitluck S."/>
            <person name="Peters L."/>
            <person name="Mikhailova N."/>
            <person name="Held B."/>
            <person name="Kyrpides N."/>
            <person name="Mavromatis K."/>
            <person name="Ivanova N."/>
            <person name="Markowitz V."/>
            <person name="Cheng J.-F."/>
            <person name="Hugenholtz P."/>
            <person name="Woyke T."/>
            <person name="Wu D."/>
            <person name="Gronow S."/>
            <person name="Wellnitz S."/>
            <person name="Brambilla E.-M."/>
            <person name="Klenk H.-P."/>
            <person name="Eisen J.A."/>
        </authorList>
    </citation>
    <scope>NUCLEOTIDE SEQUENCE [LARGE SCALE GENOMIC DNA]</scope>
    <source>
        <strain evidence="2 3">DSM 21528</strain>
    </source>
</reference>
<feature type="transmembrane region" description="Helical" evidence="1">
    <location>
        <begin position="12"/>
        <end position="34"/>
    </location>
</feature>
<dbReference type="Proteomes" id="UP000005737">
    <property type="component" value="Unassembled WGS sequence"/>
</dbReference>
<dbReference type="AlphaFoldDB" id="H2CA20"/>
<feature type="transmembrane region" description="Helical" evidence="1">
    <location>
        <begin position="54"/>
        <end position="72"/>
    </location>
</feature>
<dbReference type="HOGENOM" id="CLU_1775126_0_0_12"/>
<gene>
    <name evidence="2" type="ORF">Lepil_0438</name>
</gene>
<dbReference type="EMBL" id="JH597773">
    <property type="protein sequence ID" value="EHQ05144.1"/>
    <property type="molecule type" value="Genomic_DNA"/>
</dbReference>
<protein>
    <submittedName>
        <fullName evidence="2">Uncharacterized protein</fullName>
    </submittedName>
</protein>
<organism evidence="2 3">
    <name type="scientific">Leptonema illini DSM 21528</name>
    <dbReference type="NCBI Taxonomy" id="929563"/>
    <lineage>
        <taxon>Bacteria</taxon>
        <taxon>Pseudomonadati</taxon>
        <taxon>Spirochaetota</taxon>
        <taxon>Spirochaetia</taxon>
        <taxon>Leptospirales</taxon>
        <taxon>Leptospiraceae</taxon>
        <taxon>Leptonema</taxon>
    </lineage>
</organism>
<keyword evidence="1" id="KW-1133">Transmembrane helix</keyword>
<evidence type="ECO:0000256" key="1">
    <source>
        <dbReference type="SAM" id="Phobius"/>
    </source>
</evidence>
<sequence length="146" mass="17150">MKTAGIARKSARFVLRLVGGLTVAVLIGLLFGVVVQHLWNGLLPDLFGFPLVDFWQAVGLVILSRLLFGGMGPKGRGPFRRHPMFDGHRHRMVREYYRRKHLPWNFGMHDTPWNFYCEPDQKAFRDYWSEKGQKDFESYRKERQPE</sequence>
<evidence type="ECO:0000313" key="3">
    <source>
        <dbReference type="Proteomes" id="UP000005737"/>
    </source>
</evidence>
<accession>H2CA20</accession>
<name>H2CA20_9LEPT</name>